<evidence type="ECO:0000256" key="8">
    <source>
        <dbReference type="PIRNR" id="PIRNR000124"/>
    </source>
</evidence>
<feature type="domain" description="UDP-glucose/GDP-mannose dehydrogenase C-terminal" evidence="12">
    <location>
        <begin position="320"/>
        <end position="428"/>
    </location>
</feature>
<dbReference type="AlphaFoldDB" id="A0A9X2WGJ4"/>
<dbReference type="NCBIfam" id="TIGR03026">
    <property type="entry name" value="NDP-sugDHase"/>
    <property type="match status" value="1"/>
</dbReference>
<feature type="binding site" evidence="10">
    <location>
        <begin position="255"/>
        <end position="259"/>
    </location>
    <ligand>
        <name>substrate</name>
    </ligand>
</feature>
<dbReference type="InterPro" id="IPR014026">
    <property type="entry name" value="UDP-Glc/GDP-Man_DH_dimer"/>
</dbReference>
<dbReference type="InterPro" id="IPR036220">
    <property type="entry name" value="UDP-Glc/GDP-Man_DH_C_sf"/>
</dbReference>
<dbReference type="EC" id="1.1.1.22" evidence="3 8"/>
<feature type="binding site" evidence="11">
    <location>
        <position position="121"/>
    </location>
    <ligand>
        <name>NAD(+)</name>
        <dbReference type="ChEBI" id="CHEBI:57540"/>
    </ligand>
</feature>
<dbReference type="GO" id="GO:0000271">
    <property type="term" value="P:polysaccharide biosynthetic process"/>
    <property type="evidence" value="ECO:0007669"/>
    <property type="project" value="InterPro"/>
</dbReference>
<feature type="binding site" evidence="11">
    <location>
        <position position="334"/>
    </location>
    <ligand>
        <name>NAD(+)</name>
        <dbReference type="ChEBI" id="CHEBI:57540"/>
    </ligand>
</feature>
<dbReference type="SMART" id="SM00984">
    <property type="entry name" value="UDPG_MGDP_dh_C"/>
    <property type="match status" value="1"/>
</dbReference>
<accession>A0A9X2WGJ4</accession>
<feature type="binding site" evidence="11">
    <location>
        <position position="86"/>
    </location>
    <ligand>
        <name>NAD(+)</name>
        <dbReference type="ChEBI" id="CHEBI:57540"/>
    </ligand>
</feature>
<keyword evidence="6 8" id="KW-0520">NAD</keyword>
<evidence type="ECO:0000256" key="6">
    <source>
        <dbReference type="ARBA" id="ARBA00023027"/>
    </source>
</evidence>
<dbReference type="Gene3D" id="1.20.5.100">
    <property type="entry name" value="Cytochrome c1, transmembrane anchor, C-terminal"/>
    <property type="match status" value="1"/>
</dbReference>
<feature type="binding site" evidence="10">
    <location>
        <begin position="155"/>
        <end position="158"/>
    </location>
    <ligand>
        <name>substrate</name>
    </ligand>
</feature>
<feature type="binding site" evidence="11">
    <location>
        <position position="35"/>
    </location>
    <ligand>
        <name>NAD(+)</name>
        <dbReference type="ChEBI" id="CHEBI:57540"/>
    </ligand>
</feature>
<feature type="active site" description="Nucleophile" evidence="9">
    <location>
        <position position="266"/>
    </location>
</feature>
<comment type="similarity">
    <text evidence="2 8">Belongs to the UDP-glucose/GDP-mannose dehydrogenase family.</text>
</comment>
<evidence type="ECO:0000256" key="7">
    <source>
        <dbReference type="ARBA" id="ARBA00047473"/>
    </source>
</evidence>
<dbReference type="RefSeq" id="WP_260976587.1">
    <property type="nucleotide sequence ID" value="NZ_JAOANI010000019.1"/>
</dbReference>
<dbReference type="InterPro" id="IPR001732">
    <property type="entry name" value="UDP-Glc/GDP-Man_DH_N"/>
</dbReference>
<dbReference type="Proteomes" id="UP001147830">
    <property type="component" value="Unassembled WGS sequence"/>
</dbReference>
<reference evidence="13" key="2">
    <citation type="submission" date="2022-08" db="EMBL/GenBank/DDBJ databases">
        <authorList>
            <person name="Dong C."/>
        </authorList>
    </citation>
    <scope>NUCLEOTIDE SEQUENCE</scope>
    <source>
        <strain evidence="13">59MF3M-4</strain>
    </source>
</reference>
<evidence type="ECO:0000256" key="3">
    <source>
        <dbReference type="ARBA" id="ARBA00012954"/>
    </source>
</evidence>
<dbReference type="Pfam" id="PF00984">
    <property type="entry name" value="UDPG_MGDP_dh"/>
    <property type="match status" value="1"/>
</dbReference>
<evidence type="ECO:0000313" key="14">
    <source>
        <dbReference type="Proteomes" id="UP001147830"/>
    </source>
</evidence>
<feature type="binding site" evidence="11">
    <location>
        <position position="30"/>
    </location>
    <ligand>
        <name>NAD(+)</name>
        <dbReference type="ChEBI" id="CHEBI:57540"/>
    </ligand>
</feature>
<proteinExistence type="inferred from homology"/>
<comment type="catalytic activity">
    <reaction evidence="7 8">
        <text>UDP-alpha-D-glucose + 2 NAD(+) + H2O = UDP-alpha-D-glucuronate + 2 NADH + 3 H(+)</text>
        <dbReference type="Rhea" id="RHEA:23596"/>
        <dbReference type="ChEBI" id="CHEBI:15377"/>
        <dbReference type="ChEBI" id="CHEBI:15378"/>
        <dbReference type="ChEBI" id="CHEBI:57540"/>
        <dbReference type="ChEBI" id="CHEBI:57945"/>
        <dbReference type="ChEBI" id="CHEBI:58052"/>
        <dbReference type="ChEBI" id="CHEBI:58885"/>
        <dbReference type="EC" id="1.1.1.22"/>
    </reaction>
</comment>
<keyword evidence="5 8" id="KW-0560">Oxidoreductase</keyword>
<feature type="binding site" evidence="11">
    <location>
        <position position="269"/>
    </location>
    <ligand>
        <name>NAD(+)</name>
        <dbReference type="ChEBI" id="CHEBI:57540"/>
    </ligand>
</feature>
<dbReference type="PANTHER" id="PTHR43750">
    <property type="entry name" value="UDP-GLUCOSE 6-DEHYDROGENASE TUAD"/>
    <property type="match status" value="1"/>
</dbReference>
<evidence type="ECO:0000256" key="5">
    <source>
        <dbReference type="ARBA" id="ARBA00023002"/>
    </source>
</evidence>
<organism evidence="13 14">
    <name type="scientific">Thalassolituus pacificus</name>
    <dbReference type="NCBI Taxonomy" id="2975440"/>
    <lineage>
        <taxon>Bacteria</taxon>
        <taxon>Pseudomonadati</taxon>
        <taxon>Pseudomonadota</taxon>
        <taxon>Gammaproteobacteria</taxon>
        <taxon>Oceanospirillales</taxon>
        <taxon>Oceanospirillaceae</taxon>
        <taxon>Thalassolituus</taxon>
    </lineage>
</organism>
<reference evidence="13" key="1">
    <citation type="journal article" date="2022" name="Front. Microbiol.">
        <title>Genome-based taxonomic rearrangement of Oceanobacter-related bacteria including the description of Thalassolituus hydrocarbonoclasticus sp. nov. and Thalassolituus pacificus sp. nov. and emended description of the genus Thalassolituus.</title>
        <authorList>
            <person name="Dong C."/>
            <person name="Wei L."/>
            <person name="Wang J."/>
            <person name="Lai Q."/>
            <person name="Huang Z."/>
            <person name="Shao Z."/>
        </authorList>
    </citation>
    <scope>NUCLEOTIDE SEQUENCE</scope>
    <source>
        <strain evidence="13">59MF3M-4</strain>
    </source>
</reference>
<evidence type="ECO:0000256" key="4">
    <source>
        <dbReference type="ARBA" id="ARBA00015132"/>
    </source>
</evidence>
<dbReference type="PANTHER" id="PTHR43750:SF3">
    <property type="entry name" value="UDP-GLUCOSE 6-DEHYDROGENASE TUAD"/>
    <property type="match status" value="1"/>
</dbReference>
<evidence type="ECO:0000256" key="1">
    <source>
        <dbReference type="ARBA" id="ARBA00004701"/>
    </source>
</evidence>
<feature type="binding site" evidence="11">
    <location>
        <position position="158"/>
    </location>
    <ligand>
        <name>NAD(+)</name>
        <dbReference type="ChEBI" id="CHEBI:57540"/>
    </ligand>
</feature>
<dbReference type="InterPro" id="IPR014027">
    <property type="entry name" value="UDP-Glc/GDP-Man_DH_C"/>
</dbReference>
<sequence length="446" mass="49367">MNITVVGTGYVGLVTGACFAEMGNSVTCVDTDESKVHQLMDGNIPIYEPGLEAIVRENNKAGRLLFNTSLPQAMQQSALYFIAVGTPPGENGSADLTYVLNVAREIGRNLQDYAIIVNKSTVPVGTACKVRAAIQSELDARGVEIEFDVVSNPEFLKEGAAIDDFMRPDRIIIGVDSERAREKMADLYHSFSRNHDKLMFMGIRDAELTKYAANAMLATKISFMNEVANLAERMGVDIENVRKGIGSDSRIGYSFIYPGCGYGGSCFPKDVQALIHMGDEFSFDTSILRAVEERNQAQKQRLFEKLEQRFGPDMSGRVVGVWGLAFKPGTDDMREASSISLINRLVAAGATVRAYDPIAMDEARRWFAPELFERGQIVFCDHQYDALADADAMVLVTEWKPFRQPDFNAMKKLLKHPIIIDGRNQYDPYALKAQGFDYAGIGRDLG</sequence>
<dbReference type="SUPFAM" id="SSF48179">
    <property type="entry name" value="6-phosphogluconate dehydrogenase C-terminal domain-like"/>
    <property type="match status" value="1"/>
</dbReference>
<dbReference type="InterPro" id="IPR028357">
    <property type="entry name" value="UDPglc_DH_bac"/>
</dbReference>
<evidence type="ECO:0000256" key="2">
    <source>
        <dbReference type="ARBA" id="ARBA00006601"/>
    </source>
</evidence>
<dbReference type="InterPro" id="IPR017476">
    <property type="entry name" value="UDP-Glc/GDP-Man"/>
</dbReference>
<feature type="binding site" evidence="10">
    <location>
        <position position="327"/>
    </location>
    <ligand>
        <name>substrate</name>
    </ligand>
</feature>
<dbReference type="PIRSF" id="PIRSF500134">
    <property type="entry name" value="UDPglc_DH_bac"/>
    <property type="match status" value="1"/>
</dbReference>
<evidence type="ECO:0000259" key="12">
    <source>
        <dbReference type="SMART" id="SM00984"/>
    </source>
</evidence>
<evidence type="ECO:0000313" key="13">
    <source>
        <dbReference type="EMBL" id="MCT7359726.1"/>
    </source>
</evidence>
<dbReference type="InterPro" id="IPR036291">
    <property type="entry name" value="NAD(P)-bd_dom_sf"/>
</dbReference>
<comment type="pathway">
    <text evidence="1">Nucleotide-sugar biosynthesis; UDP-alpha-D-glucuronate biosynthesis; UDP-alpha-D-glucuronate from UDP-alpha-D-glucose: step 1/1.</text>
</comment>
<evidence type="ECO:0000256" key="10">
    <source>
        <dbReference type="PIRSR" id="PIRSR500134-2"/>
    </source>
</evidence>
<gene>
    <name evidence="13" type="ORF">NYR02_11970</name>
</gene>
<dbReference type="InterPro" id="IPR008927">
    <property type="entry name" value="6-PGluconate_DH-like_C_sf"/>
</dbReference>
<keyword evidence="14" id="KW-1185">Reference proteome</keyword>
<dbReference type="Gene3D" id="3.40.50.720">
    <property type="entry name" value="NAD(P)-binding Rossmann-like Domain"/>
    <property type="match status" value="2"/>
</dbReference>
<protein>
    <recommendedName>
        <fullName evidence="4 8">UDP-glucose 6-dehydrogenase</fullName>
        <ecNumber evidence="3 8">1.1.1.22</ecNumber>
    </recommendedName>
</protein>
<dbReference type="GO" id="GO:0003979">
    <property type="term" value="F:UDP-glucose 6-dehydrogenase activity"/>
    <property type="evidence" value="ECO:0007669"/>
    <property type="project" value="UniProtKB-EC"/>
</dbReference>
<dbReference type="SUPFAM" id="SSF51735">
    <property type="entry name" value="NAD(P)-binding Rossmann-fold domains"/>
    <property type="match status" value="1"/>
</dbReference>
<dbReference type="Pfam" id="PF03721">
    <property type="entry name" value="UDPG_MGDP_dh_N"/>
    <property type="match status" value="1"/>
</dbReference>
<evidence type="ECO:0000256" key="9">
    <source>
        <dbReference type="PIRSR" id="PIRSR500134-1"/>
    </source>
</evidence>
<dbReference type="EMBL" id="JAOANI010000019">
    <property type="protein sequence ID" value="MCT7359726.1"/>
    <property type="molecule type" value="Genomic_DNA"/>
</dbReference>
<dbReference type="GO" id="GO:0051287">
    <property type="term" value="F:NAD binding"/>
    <property type="evidence" value="ECO:0007669"/>
    <property type="project" value="InterPro"/>
</dbReference>
<name>A0A9X2WGJ4_9GAMM</name>
<dbReference type="Pfam" id="PF03720">
    <property type="entry name" value="UDPG_MGDP_dh_C"/>
    <property type="match status" value="1"/>
</dbReference>
<feature type="binding site" evidence="10">
    <location>
        <position position="210"/>
    </location>
    <ligand>
        <name>substrate</name>
    </ligand>
</feature>
<evidence type="ECO:0000256" key="11">
    <source>
        <dbReference type="PIRSR" id="PIRSR500134-3"/>
    </source>
</evidence>
<dbReference type="SUPFAM" id="SSF52413">
    <property type="entry name" value="UDP-glucose/GDP-mannose dehydrogenase C-terminal domain"/>
    <property type="match status" value="1"/>
</dbReference>
<feature type="binding site" evidence="10">
    <location>
        <position position="263"/>
    </location>
    <ligand>
        <name>substrate</name>
    </ligand>
</feature>
<comment type="caution">
    <text evidence="13">The sequence shown here is derived from an EMBL/GenBank/DDBJ whole genome shotgun (WGS) entry which is preliminary data.</text>
</comment>
<dbReference type="PIRSF" id="PIRSF000124">
    <property type="entry name" value="UDPglc_GDPman_dh"/>
    <property type="match status" value="1"/>
</dbReference>